<comment type="caution">
    <text evidence="2">The sequence shown here is derived from an EMBL/GenBank/DDBJ whole genome shotgun (WGS) entry which is preliminary data.</text>
</comment>
<protein>
    <submittedName>
        <fullName evidence="2">Uncharacterized protein</fullName>
    </submittedName>
</protein>
<keyword evidence="1" id="KW-1133">Transmembrane helix</keyword>
<accession>A0ABU9DLT9</accession>
<proteinExistence type="predicted"/>
<keyword evidence="1" id="KW-0812">Transmembrane</keyword>
<name>A0ABU9DLT9_9BACL</name>
<evidence type="ECO:0000256" key="1">
    <source>
        <dbReference type="SAM" id="Phobius"/>
    </source>
</evidence>
<organism evidence="2 3">
    <name type="scientific">Paenibacillus filicis</name>
    <dbReference type="NCBI Taxonomy" id="669464"/>
    <lineage>
        <taxon>Bacteria</taxon>
        <taxon>Bacillati</taxon>
        <taxon>Bacillota</taxon>
        <taxon>Bacilli</taxon>
        <taxon>Bacillales</taxon>
        <taxon>Paenibacillaceae</taxon>
        <taxon>Paenibacillus</taxon>
    </lineage>
</organism>
<dbReference type="EMBL" id="JBBPCC010000007">
    <property type="protein sequence ID" value="MEK8128728.1"/>
    <property type="molecule type" value="Genomic_DNA"/>
</dbReference>
<dbReference type="Proteomes" id="UP001469365">
    <property type="component" value="Unassembled WGS sequence"/>
</dbReference>
<gene>
    <name evidence="2" type="ORF">WMW72_12510</name>
</gene>
<evidence type="ECO:0000313" key="2">
    <source>
        <dbReference type="EMBL" id="MEK8128728.1"/>
    </source>
</evidence>
<dbReference type="RefSeq" id="WP_341415817.1">
    <property type="nucleotide sequence ID" value="NZ_JBBPCC010000007.1"/>
</dbReference>
<sequence length="76" mass="8510">MVKTILVVVLLAVIAAAVELPAQIRQAWTRDVVVYAVLLIVGSILSTYALLGIQFPSLMRVPELMFKPISEWFQRL</sequence>
<evidence type="ECO:0000313" key="3">
    <source>
        <dbReference type="Proteomes" id="UP001469365"/>
    </source>
</evidence>
<keyword evidence="3" id="KW-1185">Reference proteome</keyword>
<feature type="transmembrane region" description="Helical" evidence="1">
    <location>
        <begin position="32"/>
        <end position="51"/>
    </location>
</feature>
<keyword evidence="1" id="KW-0472">Membrane</keyword>
<reference evidence="2 3" key="1">
    <citation type="submission" date="2024-04" db="EMBL/GenBank/DDBJ databases">
        <title>draft genome sequnece of Paenibacillus filicis.</title>
        <authorList>
            <person name="Kim D.-U."/>
        </authorList>
    </citation>
    <scope>NUCLEOTIDE SEQUENCE [LARGE SCALE GENOMIC DNA]</scope>
    <source>
        <strain evidence="2 3">KACC14197</strain>
    </source>
</reference>